<proteinExistence type="predicted"/>
<evidence type="ECO:0000313" key="5">
    <source>
        <dbReference type="EMBL" id="CAH3170217.1"/>
    </source>
</evidence>
<dbReference type="InterPro" id="IPR050372">
    <property type="entry name" value="Neurexin-related_CASP"/>
</dbReference>
<dbReference type="AlphaFoldDB" id="A0AAU9Y5D7"/>
<comment type="caution">
    <text evidence="2">Lacks conserved residue(s) required for the propagation of feature annotation.</text>
</comment>
<feature type="disulfide bond" evidence="2">
    <location>
        <begin position="189"/>
        <end position="198"/>
    </location>
</feature>
<dbReference type="InterPro" id="IPR001791">
    <property type="entry name" value="Laminin_G"/>
</dbReference>
<dbReference type="PROSITE" id="PS50025">
    <property type="entry name" value="LAM_G_DOMAIN"/>
    <property type="match status" value="1"/>
</dbReference>
<keyword evidence="2" id="KW-0245">EGF-like domain</keyword>
<dbReference type="InterPro" id="IPR000742">
    <property type="entry name" value="EGF"/>
</dbReference>
<evidence type="ECO:0000259" key="4">
    <source>
        <dbReference type="PROSITE" id="PS50026"/>
    </source>
</evidence>
<evidence type="ECO:0000256" key="1">
    <source>
        <dbReference type="ARBA" id="ARBA00023157"/>
    </source>
</evidence>
<evidence type="ECO:0000256" key="2">
    <source>
        <dbReference type="PROSITE-ProRule" id="PRU00076"/>
    </source>
</evidence>
<dbReference type="GO" id="GO:0016020">
    <property type="term" value="C:membrane"/>
    <property type="evidence" value="ECO:0007669"/>
    <property type="project" value="UniProtKB-SubCell"/>
</dbReference>
<dbReference type="SUPFAM" id="SSF49899">
    <property type="entry name" value="Concanavalin A-like lectins/glucanases"/>
    <property type="match status" value="2"/>
</dbReference>
<gene>
    <name evidence="5" type="ORF">PMEA_00013596</name>
</gene>
<feature type="disulfide bond" evidence="2">
    <location>
        <begin position="168"/>
        <end position="178"/>
    </location>
</feature>
<dbReference type="EMBL" id="CALNXJ010000236">
    <property type="protein sequence ID" value="CAH3170217.1"/>
    <property type="molecule type" value="Genomic_DNA"/>
</dbReference>
<dbReference type="PROSITE" id="PS00022">
    <property type="entry name" value="EGF_1"/>
    <property type="match status" value="1"/>
</dbReference>
<reference evidence="5 6" key="1">
    <citation type="submission" date="2022-05" db="EMBL/GenBank/DDBJ databases">
        <authorList>
            <consortium name="Genoscope - CEA"/>
            <person name="William W."/>
        </authorList>
    </citation>
    <scope>NUCLEOTIDE SEQUENCE [LARGE SCALE GENOMIC DNA]</scope>
</reference>
<dbReference type="PROSITE" id="PS01186">
    <property type="entry name" value="EGF_2"/>
    <property type="match status" value="1"/>
</dbReference>
<comment type="caution">
    <text evidence="5">The sequence shown here is derived from an EMBL/GenBank/DDBJ whole genome shotgun (WGS) entry which is preliminary data.</text>
</comment>
<dbReference type="PANTHER" id="PTHR15036">
    <property type="entry name" value="PIKACHURIN-LIKE PROTEIN"/>
    <property type="match status" value="1"/>
</dbReference>
<dbReference type="SMART" id="SM00181">
    <property type="entry name" value="EGF"/>
    <property type="match status" value="1"/>
</dbReference>
<protein>
    <recommendedName>
        <fullName evidence="7">EGF-like domain-containing protein</fullName>
    </recommendedName>
</protein>
<dbReference type="InterPro" id="IPR013320">
    <property type="entry name" value="ConA-like_dom_sf"/>
</dbReference>
<sequence>MLTSITSSWTSVSHCTATEPVLNVKQWATRAHINLASEARVLTYLVLAGVTAPLGLMEVAVKQTGIIIVDNCKLAVAVNFGTNAAFFPCAAAQQLQIKDELENYSSLDLTGSLLLGGLVQLPVIFPVLYKHFTGCIRNVYIDHKFLDLSHPLYNNGTSAKCKAMGNTCTYKPCERGTCFNILGSRRCDCPTGFDGSRCETSIEFFLRICVKYTKRFSRQSFKRVPANSKVNLLWSVSMRFRTAKPSGTLFEISFSLSSSVPELVDGKLSYNYKELLVLQLPHIAVNDTQ</sequence>
<dbReference type="Gene3D" id="2.60.120.200">
    <property type="match status" value="1"/>
</dbReference>
<evidence type="ECO:0000313" key="6">
    <source>
        <dbReference type="Proteomes" id="UP001159428"/>
    </source>
</evidence>
<evidence type="ECO:0008006" key="7">
    <source>
        <dbReference type="Google" id="ProtNLM"/>
    </source>
</evidence>
<feature type="domain" description="Laminin G" evidence="3">
    <location>
        <begin position="1"/>
        <end position="161"/>
    </location>
</feature>
<dbReference type="PROSITE" id="PS50026">
    <property type="entry name" value="EGF_3"/>
    <property type="match status" value="1"/>
</dbReference>
<name>A0AAU9Y5D7_9CNID</name>
<dbReference type="PANTHER" id="PTHR15036:SF85">
    <property type="entry name" value="SP2353, ISOFORM A"/>
    <property type="match status" value="1"/>
</dbReference>
<organism evidence="5 6">
    <name type="scientific">Pocillopora meandrina</name>
    <dbReference type="NCBI Taxonomy" id="46732"/>
    <lineage>
        <taxon>Eukaryota</taxon>
        <taxon>Metazoa</taxon>
        <taxon>Cnidaria</taxon>
        <taxon>Anthozoa</taxon>
        <taxon>Hexacorallia</taxon>
        <taxon>Scleractinia</taxon>
        <taxon>Astrocoeniina</taxon>
        <taxon>Pocilloporidae</taxon>
        <taxon>Pocillopora</taxon>
    </lineage>
</organism>
<accession>A0AAU9Y5D7</accession>
<dbReference type="Proteomes" id="UP001159428">
    <property type="component" value="Unassembled WGS sequence"/>
</dbReference>
<dbReference type="CDD" id="cd00054">
    <property type="entry name" value="EGF_CA"/>
    <property type="match status" value="1"/>
</dbReference>
<keyword evidence="6" id="KW-1185">Reference proteome</keyword>
<keyword evidence="1 2" id="KW-1015">Disulfide bond</keyword>
<feature type="domain" description="EGF-like" evidence="4">
    <location>
        <begin position="164"/>
        <end position="199"/>
    </location>
</feature>
<dbReference type="Gene3D" id="2.10.25.10">
    <property type="entry name" value="Laminin"/>
    <property type="match status" value="1"/>
</dbReference>
<evidence type="ECO:0000259" key="3">
    <source>
        <dbReference type="PROSITE" id="PS50025"/>
    </source>
</evidence>